<evidence type="ECO:0000313" key="5">
    <source>
        <dbReference type="EMBL" id="CAB4535515.1"/>
    </source>
</evidence>
<dbReference type="GO" id="GO:0015937">
    <property type="term" value="P:coenzyme A biosynthetic process"/>
    <property type="evidence" value="ECO:0007669"/>
    <property type="project" value="InterPro"/>
</dbReference>
<dbReference type="EMBL" id="CAEZSH010000035">
    <property type="protein sequence ID" value="CAB4535515.1"/>
    <property type="molecule type" value="Genomic_DNA"/>
</dbReference>
<dbReference type="SUPFAM" id="SSF52507">
    <property type="entry name" value="Homo-oligomeric flavin-containing Cys decarboxylases, HFCD"/>
    <property type="match status" value="1"/>
</dbReference>
<dbReference type="Pfam" id="PF02441">
    <property type="entry name" value="Flavoprotein"/>
    <property type="match status" value="1"/>
</dbReference>
<reference evidence="5" key="1">
    <citation type="submission" date="2020-05" db="EMBL/GenBank/DDBJ databases">
        <authorList>
            <person name="Chiriac C."/>
            <person name="Salcher M."/>
            <person name="Ghai R."/>
            <person name="Kavagutti S V."/>
        </authorList>
    </citation>
    <scope>NUCLEOTIDE SEQUENCE</scope>
</reference>
<dbReference type="GO" id="GO:0004633">
    <property type="term" value="F:phosphopantothenoylcysteine decarboxylase activity"/>
    <property type="evidence" value="ECO:0007669"/>
    <property type="project" value="InterPro"/>
</dbReference>
<keyword evidence="2" id="KW-0456">Lyase</keyword>
<dbReference type="SUPFAM" id="SSF102645">
    <property type="entry name" value="CoaB-like"/>
    <property type="match status" value="1"/>
</dbReference>
<dbReference type="GO" id="GO:0071513">
    <property type="term" value="C:phosphopantothenoylcysteine decarboxylase complex"/>
    <property type="evidence" value="ECO:0007669"/>
    <property type="project" value="TreeGrafter"/>
</dbReference>
<proteinExistence type="inferred from homology"/>
<dbReference type="InterPro" id="IPR007085">
    <property type="entry name" value="DNA/pantothenate-metab_flavo_C"/>
</dbReference>
<dbReference type="HAMAP" id="MF_02225">
    <property type="entry name" value="CoaBC"/>
    <property type="match status" value="1"/>
</dbReference>
<evidence type="ECO:0000259" key="4">
    <source>
        <dbReference type="Pfam" id="PF04127"/>
    </source>
</evidence>
<feature type="domain" description="Flavoprotein" evidence="3">
    <location>
        <begin position="1"/>
        <end position="171"/>
    </location>
</feature>
<gene>
    <name evidence="5" type="ORF">UFOPK1410_00429</name>
</gene>
<dbReference type="PANTHER" id="PTHR14359">
    <property type="entry name" value="HOMO-OLIGOMERIC FLAVIN CONTAINING CYS DECARBOXYLASE FAMILY"/>
    <property type="match status" value="1"/>
</dbReference>
<name>A0A6J6B9H2_9ZZZZ</name>
<dbReference type="InterPro" id="IPR036551">
    <property type="entry name" value="Flavin_trans-like"/>
</dbReference>
<dbReference type="InterPro" id="IPR035929">
    <property type="entry name" value="CoaB-like_sf"/>
</dbReference>
<dbReference type="Gene3D" id="3.40.50.10300">
    <property type="entry name" value="CoaB-like"/>
    <property type="match status" value="1"/>
</dbReference>
<sequence length="393" mass="40654">MRILVGITGGIAAYKAVGVVRQLVEAGHDVKVIPTANALRFVGAATLEAISKNAVDPDLYTDVADVKHVELGQSADLIIVAPATASFIARTAAGLGDDLLSSSILASKAPVLVAPAMHTEMWENPSTAANVATLRARGINVLEPAVGRLTGEDSGKGRMPEPEAIVEAALNLFVPQDLTDIRVLITAGGTREPIDSVRFIGNNSSGLMGLALYKAAKSRGADVQLVAANLQPGLTEGQVDVSTTEELRETLNNQVAGTDVLIMAAAVSDYRVETPSAAKLKKADLGSTPVLNLVENPDLLGEIGAKRASGRPITLIGFAAETLAGDDLVASARKKLEAKKVDLIVANDVTGGAVFGSDATAIKLVSANEDLSFAGSKLEAANAIIDWIVSARK</sequence>
<evidence type="ECO:0000259" key="3">
    <source>
        <dbReference type="Pfam" id="PF02441"/>
    </source>
</evidence>
<dbReference type="InterPro" id="IPR003382">
    <property type="entry name" value="Flavoprotein"/>
</dbReference>
<dbReference type="GO" id="GO:0004632">
    <property type="term" value="F:phosphopantothenate--cysteine ligase activity"/>
    <property type="evidence" value="ECO:0007669"/>
    <property type="project" value="InterPro"/>
</dbReference>
<dbReference type="Pfam" id="PF04127">
    <property type="entry name" value="DFP"/>
    <property type="match status" value="1"/>
</dbReference>
<evidence type="ECO:0000256" key="2">
    <source>
        <dbReference type="ARBA" id="ARBA00023239"/>
    </source>
</evidence>
<dbReference type="AlphaFoldDB" id="A0A6J6B9H2"/>
<feature type="domain" description="DNA/pantothenate metabolism flavoprotein C-terminal" evidence="4">
    <location>
        <begin position="179"/>
        <end position="389"/>
    </location>
</feature>
<dbReference type="Gene3D" id="3.40.50.1950">
    <property type="entry name" value="Flavin prenyltransferase-like"/>
    <property type="match status" value="1"/>
</dbReference>
<organism evidence="5">
    <name type="scientific">freshwater metagenome</name>
    <dbReference type="NCBI Taxonomy" id="449393"/>
    <lineage>
        <taxon>unclassified sequences</taxon>
        <taxon>metagenomes</taxon>
        <taxon>ecological metagenomes</taxon>
    </lineage>
</organism>
<dbReference type="PANTHER" id="PTHR14359:SF6">
    <property type="entry name" value="PHOSPHOPANTOTHENOYLCYSTEINE DECARBOXYLASE"/>
    <property type="match status" value="1"/>
</dbReference>
<accession>A0A6J6B9H2</accession>
<dbReference type="InterPro" id="IPR005252">
    <property type="entry name" value="CoaBC"/>
</dbReference>
<dbReference type="NCBIfam" id="TIGR00521">
    <property type="entry name" value="coaBC_dfp"/>
    <property type="match status" value="1"/>
</dbReference>
<protein>
    <submittedName>
        <fullName evidence="5">Unannotated protein</fullName>
    </submittedName>
</protein>
<dbReference type="GO" id="GO:0010181">
    <property type="term" value="F:FMN binding"/>
    <property type="evidence" value="ECO:0007669"/>
    <property type="project" value="InterPro"/>
</dbReference>
<evidence type="ECO:0000256" key="1">
    <source>
        <dbReference type="ARBA" id="ARBA00022793"/>
    </source>
</evidence>
<dbReference type="GO" id="GO:0015941">
    <property type="term" value="P:pantothenate catabolic process"/>
    <property type="evidence" value="ECO:0007669"/>
    <property type="project" value="InterPro"/>
</dbReference>
<keyword evidence="1" id="KW-0210">Decarboxylase</keyword>